<feature type="region of interest" description="Disordered" evidence="1">
    <location>
        <begin position="148"/>
        <end position="176"/>
    </location>
</feature>
<feature type="compositionally biased region" description="Basic and acidic residues" evidence="1">
    <location>
        <begin position="2162"/>
        <end position="2171"/>
    </location>
</feature>
<feature type="compositionally biased region" description="Low complexity" evidence="1">
    <location>
        <begin position="3402"/>
        <end position="3419"/>
    </location>
</feature>
<feature type="region of interest" description="Disordered" evidence="1">
    <location>
        <begin position="2941"/>
        <end position="3155"/>
    </location>
</feature>
<feature type="domain" description="FHA" evidence="2">
    <location>
        <begin position="29"/>
        <end position="91"/>
    </location>
</feature>
<feature type="compositionally biased region" description="Basic and acidic residues" evidence="1">
    <location>
        <begin position="2842"/>
        <end position="2854"/>
    </location>
</feature>
<dbReference type="OMA" id="MMRTPKV"/>
<feature type="compositionally biased region" description="Basic and acidic residues" evidence="1">
    <location>
        <begin position="3367"/>
        <end position="3392"/>
    </location>
</feature>
<evidence type="ECO:0000313" key="3">
    <source>
        <dbReference type="EMBL" id="EDW59493.1"/>
    </source>
</evidence>
<feature type="compositionally biased region" description="Basic and acidic residues" evidence="1">
    <location>
        <begin position="3259"/>
        <end position="3288"/>
    </location>
</feature>
<feature type="region of interest" description="Disordered" evidence="1">
    <location>
        <begin position="1507"/>
        <end position="1533"/>
    </location>
</feature>
<feature type="region of interest" description="Disordered" evidence="1">
    <location>
        <begin position="2466"/>
        <end position="2497"/>
    </location>
</feature>
<protein>
    <submittedName>
        <fullName evidence="3">Uncharacterized protein, isoform A</fullName>
    </submittedName>
</protein>
<dbReference type="InterPro" id="IPR000253">
    <property type="entry name" value="FHA_dom"/>
</dbReference>
<feature type="compositionally biased region" description="Polar residues" evidence="1">
    <location>
        <begin position="3428"/>
        <end position="3437"/>
    </location>
</feature>
<dbReference type="PhylomeDB" id="B4M4D2"/>
<feature type="compositionally biased region" description="Basic and acidic residues" evidence="1">
    <location>
        <begin position="2203"/>
        <end position="2217"/>
    </location>
</feature>
<feature type="compositionally biased region" description="Low complexity" evidence="1">
    <location>
        <begin position="3561"/>
        <end position="3573"/>
    </location>
</feature>
<feature type="compositionally biased region" description="Polar residues" evidence="1">
    <location>
        <begin position="1424"/>
        <end position="1442"/>
    </location>
</feature>
<feature type="region of interest" description="Disordered" evidence="1">
    <location>
        <begin position="1926"/>
        <end position="1948"/>
    </location>
</feature>
<feature type="compositionally biased region" description="Polar residues" evidence="1">
    <location>
        <begin position="647"/>
        <end position="657"/>
    </location>
</feature>
<feature type="region of interest" description="Disordered" evidence="1">
    <location>
        <begin position="1743"/>
        <end position="1768"/>
    </location>
</feature>
<feature type="compositionally biased region" description="Basic and acidic residues" evidence="1">
    <location>
        <begin position="2022"/>
        <end position="2031"/>
    </location>
</feature>
<feature type="compositionally biased region" description="Basic and acidic residues" evidence="1">
    <location>
        <begin position="1507"/>
        <end position="1525"/>
    </location>
</feature>
<dbReference type="eggNOG" id="ENOG502SAJQ">
    <property type="taxonomic scope" value="Eukaryota"/>
</dbReference>
<feature type="compositionally biased region" description="Polar residues" evidence="1">
    <location>
        <begin position="2326"/>
        <end position="2336"/>
    </location>
</feature>
<feature type="region of interest" description="Disordered" evidence="1">
    <location>
        <begin position="447"/>
        <end position="476"/>
    </location>
</feature>
<feature type="compositionally biased region" description="Basic and acidic residues" evidence="1">
    <location>
        <begin position="2944"/>
        <end position="2953"/>
    </location>
</feature>
<dbReference type="Gene3D" id="2.60.200.20">
    <property type="match status" value="1"/>
</dbReference>
<feature type="compositionally biased region" description="Basic and acidic residues" evidence="1">
    <location>
        <begin position="2966"/>
        <end position="2993"/>
    </location>
</feature>
<feature type="region of interest" description="Disordered" evidence="1">
    <location>
        <begin position="2014"/>
        <end position="2076"/>
    </location>
</feature>
<dbReference type="Proteomes" id="UP000008792">
    <property type="component" value="Unassembled WGS sequence"/>
</dbReference>
<feature type="region of interest" description="Disordered" evidence="1">
    <location>
        <begin position="2099"/>
        <end position="2259"/>
    </location>
</feature>
<feature type="region of interest" description="Disordered" evidence="1">
    <location>
        <begin position="2548"/>
        <end position="2578"/>
    </location>
</feature>
<accession>B4M4D2</accession>
<feature type="region of interest" description="Disordered" evidence="1">
    <location>
        <begin position="1577"/>
        <end position="1596"/>
    </location>
</feature>
<feature type="compositionally biased region" description="Basic and acidic residues" evidence="1">
    <location>
        <begin position="2125"/>
        <end position="2135"/>
    </location>
</feature>
<feature type="region of interest" description="Disordered" evidence="1">
    <location>
        <begin position="2731"/>
        <end position="2854"/>
    </location>
</feature>
<feature type="compositionally biased region" description="Polar residues" evidence="1">
    <location>
        <begin position="329"/>
        <end position="338"/>
    </location>
</feature>
<feature type="region of interest" description="Disordered" evidence="1">
    <location>
        <begin position="1419"/>
        <end position="1444"/>
    </location>
</feature>
<feature type="compositionally biased region" description="Basic and acidic residues" evidence="1">
    <location>
        <begin position="2643"/>
        <end position="2652"/>
    </location>
</feature>
<feature type="compositionally biased region" description="Acidic residues" evidence="1">
    <location>
        <begin position="2366"/>
        <end position="2375"/>
    </location>
</feature>
<keyword evidence="4" id="KW-1185">Reference proteome</keyword>
<dbReference type="InParanoid" id="B4M4D2"/>
<evidence type="ECO:0000313" key="4">
    <source>
        <dbReference type="Proteomes" id="UP000008792"/>
    </source>
</evidence>
<feature type="compositionally biased region" description="Acidic residues" evidence="1">
    <location>
        <begin position="2250"/>
        <end position="2259"/>
    </location>
</feature>
<dbReference type="EMBL" id="CH940652">
    <property type="protein sequence ID" value="EDW59493.1"/>
    <property type="molecule type" value="Genomic_DNA"/>
</dbReference>
<feature type="compositionally biased region" description="Polar residues" evidence="1">
    <location>
        <begin position="353"/>
        <end position="365"/>
    </location>
</feature>
<feature type="compositionally biased region" description="Basic and acidic residues" evidence="1">
    <location>
        <begin position="3058"/>
        <end position="3082"/>
    </location>
</feature>
<sequence>MSLDGAQLNYVNAAGTTVAYTAKGRNFNVGSFLGCDLVLPDAERIHCEIQCDAFGRVVIYNHSSNEPILLNDQIVQGKTKRPLLHGARIQILNESYTWHFPKSEEANTPDRPAPEQAPNSSPSLKAHRQRRQFDNRLTVHNFRYAINSDDEGNTSIESRELELSTSSNAAEPSVVAEPERCITPPAKEGDDTMPKVNLLEATQNKENTSTPCNKLMLQLCARSDVVVTSFSPRETGVRIEKSFTRIMKPSTAIGLLSAATTPKSVYNTPKSVLSEQNDDSCSRDLMEFSTPSTSKKALTGKRPSSMFLIDLTTPQRLRPTLAVTPKHTPGSTGIISVDSTDESSDASPLVIDITNSSTPSSSKQQPRLLAKTPKEKLLAAGSTPKRTPQSLMKRALITSAKKQVPTTNSKCTTPAAMPARQSLLEARRQCLTAPRRLPFHPQPQWRTVGRRQQSGVPAKAPMTSPRKRQSVCLSSPRDNKISQVRKTLAAAAKLSPGMGMSNKLVARARRALNSPKQNTPQRIASPKVDTAQTMGAPDQADNETFTTDLELNSSAVLSHTFTIDDNVANVEQPMEAAALEAVAALINDEDNGKPCLVGLLDSSVDNSKQLDASLNERQSNGNAARLELNESSKEIVSVAGTKDTEISRTNSENNEPANKTHDETENHAIDRTIDANVSQDLPADIFVENKNNEPLKTGVGHSTTVEPTNESLIHEENLQPTGVEKKVTSHDKSIRSQETDQELVEDPHPVSVCNVTTVDVIDDSICEEVATTTTYQEVEDGNTDLHLAEDAICEEVPTSEENAAQDNDPPEEGAEQIATSGKTPRRSMRRLSVEQSAVGLTTRRSVRRASMEASNKLQQCSKPTRRASCSASLENQVNVMASATPKRKRRLTEELSTPARKSLRLPTHTPKPAAEVDESVGDMGVIVEEEDALQIEADKLPADEDYGNEVTADADEPDKIDYGMRELLKTPKNCSTPRFKGLREMMRTPKVPNSPILGNIEELLEADSNDATGTPKRQQTVNRITLQLTHSEAPGDAQDLYFKTPRGKNLMIPNEPASAVLNTCENSLATTTEYDLNATNTTLHLDKIFDDVLTAEATNPVITVEESEAEINVTAVSVANTTAPDPLSTSIARAESVEPSDTMNSEALMSIANIDASNRDPLTSTAFKPGAGGELQMSALIDERYSEIAKSSEICEVSGIQLLDQTSDSMFSEQLIVSGVDSRDVTLEETKATGRVKLRTPRKERLEESFDTDSMVGLTEPLVLSDDEDVVEVVPDGNEQLEKPNANKSVVQVEKTQLEQEHSHHVTIQEPEQDKSDFDIPESSSVKEQDCIENKSTILENSQKNGQQSTVSIVEELSVQLEVSNQTVSEIDLEATNIDETLSQIDIKRKSTIYTINVSQGELDTSLEESLEHNLSKVQEESTNELNASNAAEESLRQNTTEAPDVCEDESIIDLDVGELNTSTVNDKNKDVQFNKSQDIQHLEKELEAVDTSVEDISIATNEKEVLESELSSKEKGEFQKERSPELQSNVSKESLENNLANDTNEAKIPGTLEATNAHDSILEAATAQREIMESKETALSTTSASRETADAHAEEITKTPADGNAIVKNVTITVDLEESVIELDASVLEEADILIEQLEEQIPEIVITSPSEILDSDEAEVETIQLNELLIEISASTVAEIEPKGEATSIEDEPKVEINDSAAKSVYQADVQEPNPGSAEELLNQLNPTDQREALLAFEACSESDNEEKKAQIQPHERKTVESEMLSEESTSLAILESSITNKNESIVQLDDENKNKFNAAFDDILPRYSEESSADTNEAPAIEASANVNAPLIKPDASVVGEGDKNEQNVNEQVSETSEKSIDEEVTNVDESLIELNASVLAETDKTLDEPQAQAPAPSEVANVDESLIEQNTSVVGETANVSKQLGETPEMMEATAEKASTEATDAHEMQVTDEAFDESVVELDASVVTANEIPCSSTEKASVEVTYKDALLTLNAKMKGRESLEVPINENQTEEENMTNDKQDEPIEKIPPIIEETEDIVLDASTANASELEKPDEVSEDIKSDHETSAHYKTIDLDATCEAQADIIEVNENLLAKSSPVPESSVQAEESNTNLDDTADNVAEKDTEEEKPNPVAESTELQVDASISILNEPASSVIKADENEKVEAAPDEELGVQGKSSQAQSEQNAVAENNLKKSMIAKEESSEEPEKAGNKPESVAENPIEESADQSELNVIAASDLKKPTIAEEESSEEPEIFETVIALDVSSAVGKDPECVADNPIEESTDQSELNVIAASDQKKPTIAEEESSEEPEIVETVLNLDVSSTAGNNPESVADNPIEESTDQSELNVIAASDQKKPTIAEEESSEEPEIVETVINLENDPESVADNPIEQSLAMDKEEQSKDLLTGVEELLCKEELAGQHDKGVDKIAEQPNIAQETETDQSEEAEDIVAMEAAEEINLSSSQVESLDKQDEDEVEITEKLPAEELPVENEAVIELDDSTVDSSSVAATVIELDDSTTADSNSVADATVIARFDEAVIELNDSSTDTNSALDKRSEDTKAESPLESPPMQVPIELPEYSSSISNIENADAVSNDNLNQVTVDEQVGDGSERQAVSEQVRMEAVATEAQKVNVTENLENKMEEEPKKVRRGRRPSILVETEAAPSEPKSTKRGNRNATPTVKEDSSKLSGRLSTDMFAEIQDQEIIEKEEVQQDEDVVDDVVSVTNVKCDDKAMEKPKRHRRKSMAKVAENEEQVEKMPTTEQEKPKRRGKKLAAENVDTQVEGKTDDRTKRCGRKSALETEERQESAEKQEAEKIAEGIEISTENKSDETSDLSKTTRQERRSTVDVEVEKNVKATIAEEAVKHNPKRRGRKPTVDIGTVEKEVEVTIAAGVVTQGEMSAEASDLIKTKRRGRKAAAEAVETESPAEQKVVAIEAESETHEEKSDEANNLLKTKRRGRKATESSAEQKVEEAIGGESEMHEEKSEDVNNLPKPKRRGRKATVEAVETESPVEKKVEEAIGGETETHEEKSEEPNNLPKTKRRVRKATVEGNETKEQEEKMKEVLVEKTTDKPDKPRTRRGRKPTAVEDEAPEVVTSVKPIEEPIKEKPKRRVRKASLEVTETTETAELPERKPTRHVRKASAETVEQQAASKEHLAIIEEAADPVLKSVRLDDPVKKRGRRPSISVESVQPATLAQELVVASGSREKSATRRGRKATADTDALAETAELKPKRRGRKASDDGMQSDETTQEPAEKQARRGRKPSADVEHKAAAEAEPPVEKKHQRRGHKPSVHMETSVEEPPQAKKATARRGRKASLSTPVDDLEQHLDLQNLHAQLPEPAIVVVAASPKTQLPSSEDELTPRRREGRNLPRKNYDETSDEDKLGSSRRVRKPVASKTTATTAAKSPGAGTSPIPKPNTPLPTKQNTIAESTVEPVAPHTPTGQTIVLPDQTSSQRREGRNVPRKNYNETSDDEKPATSRGRRVRQPTAKALELLVDTATHRSATPKRRKGKAAAEDEAEQPPEKKVAADEAMPVVTKPRGGARRKAPEEQVEAEVIAAAPTAAAKRVARSRKESATSQQEEADVDDAEPKQTPAKRTARGASNARKAKAAEAEADDQPATKKARGGARAKTPVVVAEPTKANDVEIDSAEMPATKRAPVARGRAARTTKAVQEVADASETPAPTRAGRGRKVHFETTEEATAQPEQSEAPKRATRSRRK</sequence>
<feature type="region of interest" description="Disordered" evidence="1">
    <location>
        <begin position="637"/>
        <end position="663"/>
    </location>
</feature>
<proteinExistence type="predicted"/>
<feature type="region of interest" description="Disordered" evidence="1">
    <location>
        <begin position="797"/>
        <end position="863"/>
    </location>
</feature>
<feature type="compositionally biased region" description="Polar residues" evidence="1">
    <location>
        <begin position="2104"/>
        <end position="2119"/>
    </location>
</feature>
<evidence type="ECO:0000256" key="1">
    <source>
        <dbReference type="SAM" id="MobiDB-lite"/>
    </source>
</evidence>
<feature type="region of interest" description="Disordered" evidence="1">
    <location>
        <begin position="323"/>
        <end position="388"/>
    </location>
</feature>
<feature type="compositionally biased region" description="Polar residues" evidence="1">
    <location>
        <begin position="833"/>
        <end position="843"/>
    </location>
</feature>
<feature type="region of interest" description="Disordered" evidence="1">
    <location>
        <begin position="3351"/>
        <end position="3727"/>
    </location>
</feature>
<feature type="region of interest" description="Disordered" evidence="1">
    <location>
        <begin position="2641"/>
        <end position="2698"/>
    </location>
</feature>
<organism evidence="3 4">
    <name type="scientific">Drosophila virilis</name>
    <name type="common">Fruit fly</name>
    <dbReference type="NCBI Taxonomy" id="7244"/>
    <lineage>
        <taxon>Eukaryota</taxon>
        <taxon>Metazoa</taxon>
        <taxon>Ecdysozoa</taxon>
        <taxon>Arthropoda</taxon>
        <taxon>Hexapoda</taxon>
        <taxon>Insecta</taxon>
        <taxon>Pterygota</taxon>
        <taxon>Neoptera</taxon>
        <taxon>Endopterygota</taxon>
        <taxon>Diptera</taxon>
        <taxon>Brachycera</taxon>
        <taxon>Muscomorpha</taxon>
        <taxon>Ephydroidea</taxon>
        <taxon>Drosophilidae</taxon>
        <taxon>Drosophila</taxon>
    </lineage>
</organism>
<dbReference type="STRING" id="7244.B4M4D2"/>
<feature type="compositionally biased region" description="Polar residues" evidence="1">
    <location>
        <begin position="2548"/>
        <end position="2557"/>
    </location>
</feature>
<feature type="region of interest" description="Disordered" evidence="1">
    <location>
        <begin position="1838"/>
        <end position="1867"/>
    </location>
</feature>
<feature type="compositionally biased region" description="Basic and acidic residues" evidence="1">
    <location>
        <begin position="3017"/>
        <end position="3039"/>
    </location>
</feature>
<dbReference type="HOGENOM" id="CLU_224909_0_0_1"/>
<feature type="compositionally biased region" description="Acidic residues" evidence="1">
    <location>
        <begin position="2308"/>
        <end position="2318"/>
    </location>
</feature>
<feature type="compositionally biased region" description="Polar residues" evidence="1">
    <location>
        <begin position="1578"/>
        <end position="1587"/>
    </location>
</feature>
<feature type="region of interest" description="Disordered" evidence="1">
    <location>
        <begin position="3173"/>
        <end position="3330"/>
    </location>
</feature>
<reference evidence="3 4" key="1">
    <citation type="journal article" date="2007" name="Nature">
        <title>Evolution of genes and genomes on the Drosophila phylogeny.</title>
        <authorList>
            <consortium name="Drosophila 12 Genomes Consortium"/>
            <person name="Clark A.G."/>
            <person name="Eisen M.B."/>
            <person name="Smith D.R."/>
            <person name="Bergman C.M."/>
            <person name="Oliver B."/>
            <person name="Markow T.A."/>
            <person name="Kaufman T.C."/>
            <person name="Kellis M."/>
            <person name="Gelbart W."/>
            <person name="Iyer V.N."/>
            <person name="Pollard D.A."/>
            <person name="Sackton T.B."/>
            <person name="Larracuente A.M."/>
            <person name="Singh N.D."/>
            <person name="Abad J.P."/>
            <person name="Abt D.N."/>
            <person name="Adryan B."/>
            <person name="Aguade M."/>
            <person name="Akashi H."/>
            <person name="Anderson W.W."/>
            <person name="Aquadro C.F."/>
            <person name="Ardell D.H."/>
            <person name="Arguello R."/>
            <person name="Artieri C.G."/>
            <person name="Barbash D.A."/>
            <person name="Barker D."/>
            <person name="Barsanti P."/>
            <person name="Batterham P."/>
            <person name="Batzoglou S."/>
            <person name="Begun D."/>
            <person name="Bhutkar A."/>
            <person name="Blanco E."/>
            <person name="Bosak S.A."/>
            <person name="Bradley R.K."/>
            <person name="Brand A.D."/>
            <person name="Brent M.R."/>
            <person name="Brooks A.N."/>
            <person name="Brown R.H."/>
            <person name="Butlin R.K."/>
            <person name="Caggese C."/>
            <person name="Calvi B.R."/>
            <person name="Bernardo de Carvalho A."/>
            <person name="Caspi A."/>
            <person name="Castrezana S."/>
            <person name="Celniker S.E."/>
            <person name="Chang J.L."/>
            <person name="Chapple C."/>
            <person name="Chatterji S."/>
            <person name="Chinwalla A."/>
            <person name="Civetta A."/>
            <person name="Clifton S.W."/>
            <person name="Comeron J.M."/>
            <person name="Costello J.C."/>
            <person name="Coyne J.A."/>
            <person name="Daub J."/>
            <person name="David R.G."/>
            <person name="Delcher A.L."/>
            <person name="Delehaunty K."/>
            <person name="Do C.B."/>
            <person name="Ebling H."/>
            <person name="Edwards K."/>
            <person name="Eickbush T."/>
            <person name="Evans J.D."/>
            <person name="Filipski A."/>
            <person name="Findeiss S."/>
            <person name="Freyhult E."/>
            <person name="Fulton L."/>
            <person name="Fulton R."/>
            <person name="Garcia A.C."/>
            <person name="Gardiner A."/>
            <person name="Garfield D.A."/>
            <person name="Garvin B.E."/>
            <person name="Gibson G."/>
            <person name="Gilbert D."/>
            <person name="Gnerre S."/>
            <person name="Godfrey J."/>
            <person name="Good R."/>
            <person name="Gotea V."/>
            <person name="Gravely B."/>
            <person name="Greenberg A.J."/>
            <person name="Griffiths-Jones S."/>
            <person name="Gross S."/>
            <person name="Guigo R."/>
            <person name="Gustafson E.A."/>
            <person name="Haerty W."/>
            <person name="Hahn M.W."/>
            <person name="Halligan D.L."/>
            <person name="Halpern A.L."/>
            <person name="Halter G.M."/>
            <person name="Han M.V."/>
            <person name="Heger A."/>
            <person name="Hillier L."/>
            <person name="Hinrichs A.S."/>
            <person name="Holmes I."/>
            <person name="Hoskins R.A."/>
            <person name="Hubisz M.J."/>
            <person name="Hultmark D."/>
            <person name="Huntley M.A."/>
            <person name="Jaffe D.B."/>
            <person name="Jagadeeshan S."/>
            <person name="Jeck W.R."/>
            <person name="Johnson J."/>
            <person name="Jones C.D."/>
            <person name="Jordan W.C."/>
            <person name="Karpen G.H."/>
            <person name="Kataoka E."/>
            <person name="Keightley P.D."/>
            <person name="Kheradpour P."/>
            <person name="Kirkness E.F."/>
            <person name="Koerich L.B."/>
            <person name="Kristiansen K."/>
            <person name="Kudrna D."/>
            <person name="Kulathinal R.J."/>
            <person name="Kumar S."/>
            <person name="Kwok R."/>
            <person name="Lander E."/>
            <person name="Langley C.H."/>
            <person name="Lapoint R."/>
            <person name="Lazzaro B.P."/>
            <person name="Lee S.J."/>
            <person name="Levesque L."/>
            <person name="Li R."/>
            <person name="Lin C.F."/>
            <person name="Lin M.F."/>
            <person name="Lindblad-Toh K."/>
            <person name="Llopart A."/>
            <person name="Long M."/>
            <person name="Low L."/>
            <person name="Lozovsky E."/>
            <person name="Lu J."/>
            <person name="Luo M."/>
            <person name="Machado C.A."/>
            <person name="Makalowski W."/>
            <person name="Marzo M."/>
            <person name="Matsuda M."/>
            <person name="Matzkin L."/>
            <person name="McAllister B."/>
            <person name="McBride C.S."/>
            <person name="McKernan B."/>
            <person name="McKernan K."/>
            <person name="Mendez-Lago M."/>
            <person name="Minx P."/>
            <person name="Mollenhauer M.U."/>
            <person name="Montooth K."/>
            <person name="Mount S.M."/>
            <person name="Mu X."/>
            <person name="Myers E."/>
            <person name="Negre B."/>
            <person name="Newfeld S."/>
            <person name="Nielsen R."/>
            <person name="Noor M.A."/>
            <person name="O'Grady P."/>
            <person name="Pachter L."/>
            <person name="Papaceit M."/>
            <person name="Parisi M.J."/>
            <person name="Parisi M."/>
            <person name="Parts L."/>
            <person name="Pedersen J.S."/>
            <person name="Pesole G."/>
            <person name="Phillippy A.M."/>
            <person name="Ponting C.P."/>
            <person name="Pop M."/>
            <person name="Porcelli D."/>
            <person name="Powell J.R."/>
            <person name="Prohaska S."/>
            <person name="Pruitt K."/>
            <person name="Puig M."/>
            <person name="Quesneville H."/>
            <person name="Ram K.R."/>
            <person name="Rand D."/>
            <person name="Rasmussen M.D."/>
            <person name="Reed L.K."/>
            <person name="Reenan R."/>
            <person name="Reily A."/>
            <person name="Remington K.A."/>
            <person name="Rieger T.T."/>
            <person name="Ritchie M.G."/>
            <person name="Robin C."/>
            <person name="Rogers Y.H."/>
            <person name="Rohde C."/>
            <person name="Rozas J."/>
            <person name="Rubenfield M.J."/>
            <person name="Ruiz A."/>
            <person name="Russo S."/>
            <person name="Salzberg S.L."/>
            <person name="Sanchez-Gracia A."/>
            <person name="Saranga D.J."/>
            <person name="Sato H."/>
            <person name="Schaeffer S.W."/>
            <person name="Schatz M.C."/>
            <person name="Schlenke T."/>
            <person name="Schwartz R."/>
            <person name="Segarra C."/>
            <person name="Singh R.S."/>
            <person name="Sirot L."/>
            <person name="Sirota M."/>
            <person name="Sisneros N.B."/>
            <person name="Smith C.D."/>
            <person name="Smith T.F."/>
            <person name="Spieth J."/>
            <person name="Stage D.E."/>
            <person name="Stark A."/>
            <person name="Stephan W."/>
            <person name="Strausberg R.L."/>
            <person name="Strempel S."/>
            <person name="Sturgill D."/>
            <person name="Sutton G."/>
            <person name="Sutton G.G."/>
            <person name="Tao W."/>
            <person name="Teichmann S."/>
            <person name="Tobari Y.N."/>
            <person name="Tomimura Y."/>
            <person name="Tsolas J.M."/>
            <person name="Valente V.L."/>
            <person name="Venter E."/>
            <person name="Venter J.C."/>
            <person name="Vicario S."/>
            <person name="Vieira F.G."/>
            <person name="Vilella A.J."/>
            <person name="Villasante A."/>
            <person name="Walenz B."/>
            <person name="Wang J."/>
            <person name="Wasserman M."/>
            <person name="Watts T."/>
            <person name="Wilson D."/>
            <person name="Wilson R.K."/>
            <person name="Wing R.A."/>
            <person name="Wolfner M.F."/>
            <person name="Wong A."/>
            <person name="Wong G.K."/>
            <person name="Wu C.I."/>
            <person name="Wu G."/>
            <person name="Yamamoto D."/>
            <person name="Yang H.P."/>
            <person name="Yang S.P."/>
            <person name="Yorke J.A."/>
            <person name="Yoshida K."/>
            <person name="Zdobnov E."/>
            <person name="Zhang P."/>
            <person name="Zhang Y."/>
            <person name="Zimin A.V."/>
            <person name="Baldwin J."/>
            <person name="Abdouelleil A."/>
            <person name="Abdulkadir J."/>
            <person name="Abebe A."/>
            <person name="Abera B."/>
            <person name="Abreu J."/>
            <person name="Acer S.C."/>
            <person name="Aftuck L."/>
            <person name="Alexander A."/>
            <person name="An P."/>
            <person name="Anderson E."/>
            <person name="Anderson S."/>
            <person name="Arachi H."/>
            <person name="Azer M."/>
            <person name="Bachantsang P."/>
            <person name="Barry A."/>
            <person name="Bayul T."/>
            <person name="Berlin A."/>
            <person name="Bessette D."/>
            <person name="Bloom T."/>
            <person name="Blye J."/>
            <person name="Boguslavskiy L."/>
            <person name="Bonnet C."/>
            <person name="Boukhgalter B."/>
            <person name="Bourzgui I."/>
            <person name="Brown A."/>
            <person name="Cahill P."/>
            <person name="Channer S."/>
            <person name="Cheshatsang Y."/>
            <person name="Chuda L."/>
            <person name="Citroen M."/>
            <person name="Collymore A."/>
            <person name="Cooke P."/>
            <person name="Costello M."/>
            <person name="D'Aco K."/>
            <person name="Daza R."/>
            <person name="De Haan G."/>
            <person name="DeGray S."/>
            <person name="DeMaso C."/>
            <person name="Dhargay N."/>
            <person name="Dooley K."/>
            <person name="Dooley E."/>
            <person name="Doricent M."/>
            <person name="Dorje P."/>
            <person name="Dorjee K."/>
            <person name="Dupes A."/>
            <person name="Elong R."/>
            <person name="Falk J."/>
            <person name="Farina A."/>
            <person name="Faro S."/>
            <person name="Ferguson D."/>
            <person name="Fisher S."/>
            <person name="Foley C.D."/>
            <person name="Franke A."/>
            <person name="Friedrich D."/>
            <person name="Gadbois L."/>
            <person name="Gearin G."/>
            <person name="Gearin C.R."/>
            <person name="Giannoukos G."/>
            <person name="Goode T."/>
            <person name="Graham J."/>
            <person name="Grandbois E."/>
            <person name="Grewal S."/>
            <person name="Gyaltsen K."/>
            <person name="Hafez N."/>
            <person name="Hagos B."/>
            <person name="Hall J."/>
            <person name="Henson C."/>
            <person name="Hollinger A."/>
            <person name="Honan T."/>
            <person name="Huard M.D."/>
            <person name="Hughes L."/>
            <person name="Hurhula B."/>
            <person name="Husby M.E."/>
            <person name="Kamat A."/>
            <person name="Kanga B."/>
            <person name="Kashin S."/>
            <person name="Khazanovich D."/>
            <person name="Kisner P."/>
            <person name="Lance K."/>
            <person name="Lara M."/>
            <person name="Lee W."/>
            <person name="Lennon N."/>
            <person name="Letendre F."/>
            <person name="LeVine R."/>
            <person name="Lipovsky A."/>
            <person name="Liu X."/>
            <person name="Liu J."/>
            <person name="Liu S."/>
            <person name="Lokyitsang T."/>
            <person name="Lokyitsang Y."/>
            <person name="Lubonja R."/>
            <person name="Lui A."/>
            <person name="MacDonald P."/>
            <person name="Magnisalis V."/>
            <person name="Maru K."/>
            <person name="Matthews C."/>
            <person name="McCusker W."/>
            <person name="McDonough S."/>
            <person name="Mehta T."/>
            <person name="Meldrim J."/>
            <person name="Meneus L."/>
            <person name="Mihai O."/>
            <person name="Mihalev A."/>
            <person name="Mihova T."/>
            <person name="Mittelman R."/>
            <person name="Mlenga V."/>
            <person name="Montmayeur A."/>
            <person name="Mulrain L."/>
            <person name="Navidi A."/>
            <person name="Naylor J."/>
            <person name="Negash T."/>
            <person name="Nguyen T."/>
            <person name="Nguyen N."/>
            <person name="Nicol R."/>
            <person name="Norbu C."/>
            <person name="Norbu N."/>
            <person name="Novod N."/>
            <person name="O'Neill B."/>
            <person name="Osman S."/>
            <person name="Markiewicz E."/>
            <person name="Oyono O.L."/>
            <person name="Patti C."/>
            <person name="Phunkhang P."/>
            <person name="Pierre F."/>
            <person name="Priest M."/>
            <person name="Raghuraman S."/>
            <person name="Rege F."/>
            <person name="Reyes R."/>
            <person name="Rise C."/>
            <person name="Rogov P."/>
            <person name="Ross K."/>
            <person name="Ryan E."/>
            <person name="Settipalli S."/>
            <person name="Shea T."/>
            <person name="Sherpa N."/>
            <person name="Shi L."/>
            <person name="Shih D."/>
            <person name="Sparrow T."/>
            <person name="Spaulding J."/>
            <person name="Stalker J."/>
            <person name="Stange-Thomann N."/>
            <person name="Stavropoulos S."/>
            <person name="Stone C."/>
            <person name="Strader C."/>
            <person name="Tesfaye S."/>
            <person name="Thomson T."/>
            <person name="Thoulutsang Y."/>
            <person name="Thoulutsang D."/>
            <person name="Topham K."/>
            <person name="Topping I."/>
            <person name="Tsamla T."/>
            <person name="Vassiliev H."/>
            <person name="Vo A."/>
            <person name="Wangchuk T."/>
            <person name="Wangdi T."/>
            <person name="Weiand M."/>
            <person name="Wilkinson J."/>
            <person name="Wilson A."/>
            <person name="Yadav S."/>
            <person name="Young G."/>
            <person name="Yu Q."/>
            <person name="Zembek L."/>
            <person name="Zhong D."/>
            <person name="Zimmer A."/>
            <person name="Zwirko Z."/>
            <person name="Jaffe D.B."/>
            <person name="Alvarez P."/>
            <person name="Brockman W."/>
            <person name="Butler J."/>
            <person name="Chin C."/>
            <person name="Gnerre S."/>
            <person name="Grabherr M."/>
            <person name="Kleber M."/>
            <person name="Mauceli E."/>
            <person name="MacCallum I."/>
        </authorList>
    </citation>
    <scope>NUCLEOTIDE SEQUENCE [LARGE SCALE GENOMIC DNA]</scope>
    <source>
        <strain evidence="4">Tucson 15010-1051.87</strain>
    </source>
</reference>
<feature type="region of interest" description="Disordered" evidence="1">
    <location>
        <begin position="100"/>
        <end position="132"/>
    </location>
</feature>
<name>B4M4D2_DROVI</name>
<feature type="compositionally biased region" description="Basic and acidic residues" evidence="1">
    <location>
        <begin position="2054"/>
        <end position="2076"/>
    </location>
</feature>
<feature type="compositionally biased region" description="Basic and acidic residues" evidence="1">
    <location>
        <begin position="1938"/>
        <end position="1948"/>
    </location>
</feature>
<feature type="compositionally biased region" description="Basic and acidic residues" evidence="1">
    <location>
        <begin position="2788"/>
        <end position="2836"/>
    </location>
</feature>
<feature type="compositionally biased region" description="Polar residues" evidence="1">
    <location>
        <begin position="2181"/>
        <end position="2194"/>
    </location>
</feature>
<dbReference type="SUPFAM" id="SSF49879">
    <property type="entry name" value="SMAD/FHA domain"/>
    <property type="match status" value="1"/>
</dbReference>
<feature type="compositionally biased region" description="Basic residues" evidence="1">
    <location>
        <begin position="3289"/>
        <end position="3298"/>
    </location>
</feature>
<feature type="region of interest" description="Disordered" evidence="1">
    <location>
        <begin position="513"/>
        <end position="536"/>
    </location>
</feature>
<feature type="region of interest" description="Disordered" evidence="1">
    <location>
        <begin position="2277"/>
        <end position="2375"/>
    </location>
</feature>
<dbReference type="OrthoDB" id="8064978at2759"/>
<gene>
    <name evidence="3" type="primary">Dvir\GJ10260</name>
    <name evidence="3" type="ORF">Dvir_GJ10260</name>
</gene>
<feature type="compositionally biased region" description="Basic and acidic residues" evidence="1">
    <location>
        <begin position="2558"/>
        <end position="2569"/>
    </location>
</feature>
<dbReference type="KEGG" id="dvi:6633142"/>
<dbReference type="InterPro" id="IPR008984">
    <property type="entry name" value="SMAD_FHA_dom_sf"/>
</dbReference>
<feature type="compositionally biased region" description="Polar residues" evidence="1">
    <location>
        <begin position="3448"/>
        <end position="3461"/>
    </location>
</feature>
<feature type="compositionally biased region" description="Basic and acidic residues" evidence="1">
    <location>
        <begin position="1748"/>
        <end position="1763"/>
    </location>
</feature>
<evidence type="ECO:0000259" key="2">
    <source>
        <dbReference type="Pfam" id="PF00498"/>
    </source>
</evidence>
<feature type="region of interest" description="Disordered" evidence="1">
    <location>
        <begin position="1299"/>
        <end position="1330"/>
    </location>
</feature>
<feature type="compositionally biased region" description="Polar residues" evidence="1">
    <location>
        <begin position="852"/>
        <end position="863"/>
    </location>
</feature>
<feature type="region of interest" description="Disordered" evidence="1">
    <location>
        <begin position="2429"/>
        <end position="2451"/>
    </location>
</feature>
<dbReference type="Pfam" id="PF00498">
    <property type="entry name" value="FHA"/>
    <property type="match status" value="1"/>
</dbReference>
<dbReference type="FunCoup" id="B4M4D2">
    <property type="interactions" value="54"/>
</dbReference>